<dbReference type="GO" id="GO:0016925">
    <property type="term" value="P:protein sumoylation"/>
    <property type="evidence" value="ECO:0007669"/>
    <property type="project" value="TreeGrafter"/>
</dbReference>
<dbReference type="EMBL" id="MKHE01000007">
    <property type="protein sequence ID" value="OWK13392.1"/>
    <property type="molecule type" value="Genomic_DNA"/>
</dbReference>
<protein>
    <submittedName>
        <fullName evidence="1">Uncharacterized protein</fullName>
    </submittedName>
</protein>
<gene>
    <name evidence="1" type="ORF">Celaphus_00014176</name>
</gene>
<comment type="caution">
    <text evidence="1">The sequence shown here is derived from an EMBL/GenBank/DDBJ whole genome shotgun (WGS) entry which is preliminary data.</text>
</comment>
<name>A0A212D5A6_CEREH</name>
<keyword evidence="2" id="KW-1185">Reference proteome</keyword>
<dbReference type="Proteomes" id="UP000242450">
    <property type="component" value="Chromosome 7"/>
</dbReference>
<organism evidence="1 2">
    <name type="scientific">Cervus elaphus hippelaphus</name>
    <name type="common">European red deer</name>
    <dbReference type="NCBI Taxonomy" id="46360"/>
    <lineage>
        <taxon>Eukaryota</taxon>
        <taxon>Metazoa</taxon>
        <taxon>Chordata</taxon>
        <taxon>Craniata</taxon>
        <taxon>Vertebrata</taxon>
        <taxon>Euteleostomi</taxon>
        <taxon>Mammalia</taxon>
        <taxon>Eutheria</taxon>
        <taxon>Laurasiatheria</taxon>
        <taxon>Artiodactyla</taxon>
        <taxon>Ruminantia</taxon>
        <taxon>Pecora</taxon>
        <taxon>Cervidae</taxon>
        <taxon>Cervinae</taxon>
        <taxon>Cervus</taxon>
    </lineage>
</organism>
<proteinExistence type="predicted"/>
<dbReference type="OrthoDB" id="9886994at2759"/>
<evidence type="ECO:0000313" key="1">
    <source>
        <dbReference type="EMBL" id="OWK13392.1"/>
    </source>
</evidence>
<dbReference type="PANTHER" id="PTHR46880">
    <property type="entry name" value="RAS-ASSOCIATING DOMAIN-CONTAINING PROTEIN"/>
    <property type="match status" value="1"/>
</dbReference>
<reference evidence="1 2" key="1">
    <citation type="journal article" date="2018" name="Mol. Genet. Genomics">
        <title>The red deer Cervus elaphus genome CerEla1.0: sequencing, annotating, genes, and chromosomes.</title>
        <authorList>
            <person name="Bana N.A."/>
            <person name="Nyiri A."/>
            <person name="Nagy J."/>
            <person name="Frank K."/>
            <person name="Nagy T."/>
            <person name="Steger V."/>
            <person name="Schiller M."/>
            <person name="Lakatos P."/>
            <person name="Sugar L."/>
            <person name="Horn P."/>
            <person name="Barta E."/>
            <person name="Orosz L."/>
        </authorList>
    </citation>
    <scope>NUCLEOTIDE SEQUENCE [LARGE SCALE GENOMIC DNA]</scope>
    <source>
        <strain evidence="1">Hungarian</strain>
    </source>
</reference>
<feature type="non-terminal residue" evidence="1">
    <location>
        <position position="186"/>
    </location>
</feature>
<accession>A0A212D5A6</accession>
<evidence type="ECO:0000313" key="2">
    <source>
        <dbReference type="Proteomes" id="UP000242450"/>
    </source>
</evidence>
<dbReference type="GO" id="GO:0061665">
    <property type="term" value="F:SUMO ligase activity"/>
    <property type="evidence" value="ECO:0007669"/>
    <property type="project" value="TreeGrafter"/>
</dbReference>
<sequence>MRKEVEEKEAGCRSNIRACKLKTDTESSDSNKKSYCGLSKSKELDFKCAEQPIIEEKPSSSSKEKMDNLVLPDCWNEKQVVMFAEQYKWLEIKEVIRINKNIDATVEVGKTVYSLVKHSRPLSDIAEAIELQDRNGVRIAKHVAKEMKMTIFKDIIEEKAKICVTVDEASTVSKKRTLMIYVQCIV</sequence>
<dbReference type="PANTHER" id="PTHR46880:SF8">
    <property type="entry name" value="E3 SUMO-PROTEIN LIGASE KIAA1586"/>
    <property type="match status" value="1"/>
</dbReference>
<dbReference type="AlphaFoldDB" id="A0A212D5A6"/>